<dbReference type="RefSeq" id="WP_008032771.1">
    <property type="nucleotide sequence ID" value="NZ_ACYY01000030.1"/>
</dbReference>
<dbReference type="Proteomes" id="UP000010121">
    <property type="component" value="Unassembled WGS sequence"/>
</dbReference>
<accession>C8S545</accession>
<dbReference type="EMBL" id="ACYY01000030">
    <property type="protein sequence ID" value="EEW23910.1"/>
    <property type="molecule type" value="Genomic_DNA"/>
</dbReference>
<reference evidence="1 2" key="1">
    <citation type="submission" date="2009-08" db="EMBL/GenBank/DDBJ databases">
        <title>The draft genome of Rhodobacter sp. SW2.</title>
        <authorList>
            <consortium name="US DOE Joint Genome Institute (JGI-PGF)"/>
            <person name="Lucas S."/>
            <person name="Copeland A."/>
            <person name="Lapidus A."/>
            <person name="Glavina del Rio T."/>
            <person name="Tice H."/>
            <person name="Bruce D."/>
            <person name="Goodwin L."/>
            <person name="Pitluck S."/>
            <person name="Larimer F."/>
            <person name="Land M.L."/>
            <person name="Hauser L."/>
            <person name="Emerson D."/>
        </authorList>
    </citation>
    <scope>NUCLEOTIDE SEQUENCE [LARGE SCALE GENOMIC DNA]</scope>
    <source>
        <strain evidence="1 2">SW2</strain>
    </source>
</reference>
<dbReference type="STRING" id="371731.Rsw2DRAFT_3173"/>
<evidence type="ECO:0000313" key="1">
    <source>
        <dbReference type="EMBL" id="EEW23910.1"/>
    </source>
</evidence>
<organism evidence="1 2">
    <name type="scientific">Rhodobacter ferrooxidans</name>
    <dbReference type="NCBI Taxonomy" id="371731"/>
    <lineage>
        <taxon>Bacteria</taxon>
        <taxon>Pseudomonadati</taxon>
        <taxon>Pseudomonadota</taxon>
        <taxon>Alphaproteobacteria</taxon>
        <taxon>Rhodobacterales</taxon>
        <taxon>Rhodobacter group</taxon>
        <taxon>Rhodobacter</taxon>
    </lineage>
</organism>
<gene>
    <name evidence="1" type="ORF">Rsw2DRAFT_3173</name>
</gene>
<evidence type="ECO:0000313" key="2">
    <source>
        <dbReference type="Proteomes" id="UP000010121"/>
    </source>
</evidence>
<proteinExistence type="predicted"/>
<name>C8S545_9RHOB</name>
<protein>
    <submittedName>
        <fullName evidence="1">Uncharacterized protein</fullName>
    </submittedName>
</protein>
<comment type="caution">
    <text evidence="1">The sequence shown here is derived from an EMBL/GenBank/DDBJ whole genome shotgun (WGS) entry which is preliminary data.</text>
</comment>
<keyword evidence="2" id="KW-1185">Reference proteome</keyword>
<sequence>MALAFENATRMVFSAPNIGRDVVCIANRAATGVLLTVASRFEPRQMLVPVAEVPTCFGIIPILWLED</sequence>
<dbReference type="AlphaFoldDB" id="C8S545"/>